<evidence type="ECO:0000313" key="2">
    <source>
        <dbReference type="EMBL" id="KKB50540.1"/>
    </source>
</evidence>
<dbReference type="PROSITE" id="PS50943">
    <property type="entry name" value="HTH_CROC1"/>
    <property type="match status" value="1"/>
</dbReference>
<dbReference type="GO" id="GO:0003677">
    <property type="term" value="F:DNA binding"/>
    <property type="evidence" value="ECO:0007669"/>
    <property type="project" value="InterPro"/>
</dbReference>
<evidence type="ECO:0000259" key="1">
    <source>
        <dbReference type="PROSITE" id="PS50943"/>
    </source>
</evidence>
<dbReference type="Gene3D" id="1.10.260.40">
    <property type="entry name" value="lambda repressor-like DNA-binding domains"/>
    <property type="match status" value="1"/>
</dbReference>
<dbReference type="PATRIC" id="fig|1203610.3.peg.4154"/>
<comment type="caution">
    <text evidence="2">The sequence shown here is derived from an EMBL/GenBank/DDBJ whole genome shotgun (WGS) entry which is preliminary data.</text>
</comment>
<name>A0A0F5IZC2_9BACT</name>
<sequence length="149" mass="17130">MKDRILTVMEHEGLTPSKFAEAIGIQRSAMSHIISGRNNPSLDVLVKILERFTYVDSDWLLFGKGNMIRQHVLTEPDLFTNTAINLSDGQETPEYRKEIRVETPVNTPKPPVIEQIVYPEKTSRNVSKIMIFYSDNTFETFTPEKNKKD</sequence>
<dbReference type="CDD" id="cd00093">
    <property type="entry name" value="HTH_XRE"/>
    <property type="match status" value="1"/>
</dbReference>
<dbReference type="Pfam" id="PF01381">
    <property type="entry name" value="HTH_3"/>
    <property type="match status" value="1"/>
</dbReference>
<organism evidence="2 3">
    <name type="scientific">Parabacteroides gordonii MS-1 = DSM 23371</name>
    <dbReference type="NCBI Taxonomy" id="1203610"/>
    <lineage>
        <taxon>Bacteria</taxon>
        <taxon>Pseudomonadati</taxon>
        <taxon>Bacteroidota</taxon>
        <taxon>Bacteroidia</taxon>
        <taxon>Bacteroidales</taxon>
        <taxon>Tannerellaceae</taxon>
        <taxon>Parabacteroides</taxon>
    </lineage>
</organism>
<dbReference type="Proteomes" id="UP000033035">
    <property type="component" value="Unassembled WGS sequence"/>
</dbReference>
<keyword evidence="3" id="KW-1185">Reference proteome</keyword>
<dbReference type="InterPro" id="IPR010982">
    <property type="entry name" value="Lambda_DNA-bd_dom_sf"/>
</dbReference>
<proteinExistence type="predicted"/>
<gene>
    <name evidence="2" type="ORF">HMPREF1536_04076</name>
</gene>
<dbReference type="HOGENOM" id="CLU_105312_0_0_10"/>
<accession>A0A0F5IZC2</accession>
<protein>
    <recommendedName>
        <fullName evidence="1">HTH cro/C1-type domain-containing protein</fullName>
    </recommendedName>
</protein>
<dbReference type="SUPFAM" id="SSF47413">
    <property type="entry name" value="lambda repressor-like DNA-binding domains"/>
    <property type="match status" value="1"/>
</dbReference>
<feature type="domain" description="HTH cro/C1-type" evidence="1">
    <location>
        <begin position="5"/>
        <end position="60"/>
    </location>
</feature>
<dbReference type="EMBL" id="AQHW01000020">
    <property type="protein sequence ID" value="KKB50540.1"/>
    <property type="molecule type" value="Genomic_DNA"/>
</dbReference>
<dbReference type="STRING" id="1203610.HMPREF1536_04076"/>
<dbReference type="SMART" id="SM00530">
    <property type="entry name" value="HTH_XRE"/>
    <property type="match status" value="1"/>
</dbReference>
<dbReference type="InterPro" id="IPR001387">
    <property type="entry name" value="Cro/C1-type_HTH"/>
</dbReference>
<dbReference type="AlphaFoldDB" id="A0A0F5IZC2"/>
<evidence type="ECO:0000313" key="3">
    <source>
        <dbReference type="Proteomes" id="UP000033035"/>
    </source>
</evidence>
<reference evidence="2 3" key="1">
    <citation type="submission" date="2013-04" db="EMBL/GenBank/DDBJ databases">
        <title>The Genome Sequence of Parabacteroides gordonii DSM 23371.</title>
        <authorList>
            <consortium name="The Broad Institute Genomics Platform"/>
            <person name="Earl A."/>
            <person name="Ward D."/>
            <person name="Feldgarden M."/>
            <person name="Gevers D."/>
            <person name="Martens E."/>
            <person name="Sakamoto M."/>
            <person name="Benno Y."/>
            <person name="Suzuki N."/>
            <person name="Matsunaga N."/>
            <person name="Koshihara K."/>
            <person name="Seki M."/>
            <person name="Komiya H."/>
            <person name="Walker B."/>
            <person name="Young S."/>
            <person name="Zeng Q."/>
            <person name="Gargeya S."/>
            <person name="Fitzgerald M."/>
            <person name="Haas B."/>
            <person name="Abouelleil A."/>
            <person name="Allen A.W."/>
            <person name="Alvarado L."/>
            <person name="Arachchi H.M."/>
            <person name="Berlin A.M."/>
            <person name="Chapman S.B."/>
            <person name="Gainer-Dewar J."/>
            <person name="Goldberg J."/>
            <person name="Griggs A."/>
            <person name="Gujja S."/>
            <person name="Hansen M."/>
            <person name="Howarth C."/>
            <person name="Imamovic A."/>
            <person name="Ireland A."/>
            <person name="Larimer J."/>
            <person name="McCowan C."/>
            <person name="Murphy C."/>
            <person name="Pearson M."/>
            <person name="Poon T.W."/>
            <person name="Priest M."/>
            <person name="Roberts A."/>
            <person name="Saif S."/>
            <person name="Shea T."/>
            <person name="Sisk P."/>
            <person name="Sykes S."/>
            <person name="Wortman J."/>
            <person name="Nusbaum C."/>
            <person name="Birren B."/>
        </authorList>
    </citation>
    <scope>NUCLEOTIDE SEQUENCE [LARGE SCALE GENOMIC DNA]</scope>
    <source>
        <strain evidence="2 3">MS-1</strain>
    </source>
</reference>
<dbReference type="RefSeq" id="WP_028729395.1">
    <property type="nucleotide sequence ID" value="NZ_KE386763.1"/>
</dbReference>